<evidence type="ECO:0000313" key="1">
    <source>
        <dbReference type="EMBL" id="MBW48829.1"/>
    </source>
</evidence>
<proteinExistence type="predicted"/>
<dbReference type="AlphaFoldDB" id="A0A2M4B6Z8"/>
<dbReference type="EMBL" id="GGFK01015508">
    <property type="protein sequence ID" value="MBW48829.1"/>
    <property type="molecule type" value="Transcribed_RNA"/>
</dbReference>
<sequence length="88" mass="9399">MTAARATQGLVLAVNRLLHSSAICLLGLFSSAGYWDIILGQCVPCGSCSVIGGRVESNPYRKHQPNRRKPGSRCSVSKDFALRGTVPP</sequence>
<name>A0A2M4B6Z8_9DIPT</name>
<reference evidence="1" key="1">
    <citation type="submission" date="2018-01" db="EMBL/GenBank/DDBJ databases">
        <title>An insight into the sialome of Amazonian anophelines.</title>
        <authorList>
            <person name="Ribeiro J.M."/>
            <person name="Scarpassa V."/>
            <person name="Calvo E."/>
        </authorList>
    </citation>
    <scope>NUCLEOTIDE SEQUENCE</scope>
    <source>
        <tissue evidence="1">Salivary glands</tissue>
    </source>
</reference>
<accession>A0A2M4B6Z8</accession>
<protein>
    <submittedName>
        <fullName evidence="1">Putative secreted protein</fullName>
    </submittedName>
</protein>
<organism evidence="1">
    <name type="scientific">Anopheles triannulatus</name>
    <dbReference type="NCBI Taxonomy" id="58253"/>
    <lineage>
        <taxon>Eukaryota</taxon>
        <taxon>Metazoa</taxon>
        <taxon>Ecdysozoa</taxon>
        <taxon>Arthropoda</taxon>
        <taxon>Hexapoda</taxon>
        <taxon>Insecta</taxon>
        <taxon>Pterygota</taxon>
        <taxon>Neoptera</taxon>
        <taxon>Endopterygota</taxon>
        <taxon>Diptera</taxon>
        <taxon>Nematocera</taxon>
        <taxon>Culicoidea</taxon>
        <taxon>Culicidae</taxon>
        <taxon>Anophelinae</taxon>
        <taxon>Anopheles</taxon>
    </lineage>
</organism>